<evidence type="ECO:0000256" key="1">
    <source>
        <dbReference type="ARBA" id="ARBA00022553"/>
    </source>
</evidence>
<keyword evidence="4" id="KW-0238">DNA-binding</keyword>
<dbReference type="InterPro" id="IPR039420">
    <property type="entry name" value="WalR-like"/>
</dbReference>
<keyword evidence="5" id="KW-0804">Transcription</keyword>
<dbReference type="eggNOG" id="COG0745">
    <property type="taxonomic scope" value="Bacteria"/>
</dbReference>
<feature type="modified residue" description="4-aspartylphosphate" evidence="6">
    <location>
        <position position="67"/>
    </location>
</feature>
<evidence type="ECO:0000256" key="2">
    <source>
        <dbReference type="ARBA" id="ARBA00023012"/>
    </source>
</evidence>
<evidence type="ECO:0000256" key="5">
    <source>
        <dbReference type="ARBA" id="ARBA00023163"/>
    </source>
</evidence>
<dbReference type="GO" id="GO:0032993">
    <property type="term" value="C:protein-DNA complex"/>
    <property type="evidence" value="ECO:0007669"/>
    <property type="project" value="TreeGrafter"/>
</dbReference>
<keyword evidence="1 6" id="KW-0597">Phosphoprotein</keyword>
<name>Q6AM95_DESPS</name>
<evidence type="ECO:0000256" key="3">
    <source>
        <dbReference type="ARBA" id="ARBA00023015"/>
    </source>
</evidence>
<dbReference type="PROSITE" id="PS50110">
    <property type="entry name" value="RESPONSE_REGULATORY"/>
    <property type="match status" value="1"/>
</dbReference>
<dbReference type="GO" id="GO:0005829">
    <property type="term" value="C:cytosol"/>
    <property type="evidence" value="ECO:0007669"/>
    <property type="project" value="TreeGrafter"/>
</dbReference>
<protein>
    <submittedName>
        <fullName evidence="8">Probable two-component system response regulator (Pho family)</fullName>
    </submittedName>
</protein>
<keyword evidence="9" id="KW-1185">Reference proteome</keyword>
<sequence>MYGGYYFLFNDKVTTMKVLVAEDELVTRLMVQVSLENWGYDVLEAKDGKEAMELFGRGEAPRIAIIDWEMPEVDGLEVCKRLREQESENPPYIILLTAHGSKNDILLGFDAGADDYITKPFNSDELRARVRVADRLVRSQDMLASTVTELKNAINQLDTLQDSLTVCEKCHKIEDIDEGTWHDYLELIEKNGEDRFIKTICPECEGKK</sequence>
<dbReference type="GO" id="GO:0000156">
    <property type="term" value="F:phosphorelay response regulator activity"/>
    <property type="evidence" value="ECO:0007669"/>
    <property type="project" value="TreeGrafter"/>
</dbReference>
<dbReference type="KEGG" id="dps:DP1801"/>
<dbReference type="STRING" id="177439.DP1801"/>
<dbReference type="EMBL" id="CR522870">
    <property type="protein sequence ID" value="CAG36530.1"/>
    <property type="molecule type" value="Genomic_DNA"/>
</dbReference>
<accession>Q6AM95</accession>
<dbReference type="GO" id="GO:0006355">
    <property type="term" value="P:regulation of DNA-templated transcription"/>
    <property type="evidence" value="ECO:0007669"/>
    <property type="project" value="TreeGrafter"/>
</dbReference>
<dbReference type="PANTHER" id="PTHR48111:SF1">
    <property type="entry name" value="TWO-COMPONENT RESPONSE REGULATOR ORR33"/>
    <property type="match status" value="1"/>
</dbReference>
<reference evidence="9" key="1">
    <citation type="journal article" date="2004" name="Environ. Microbiol.">
        <title>The genome of Desulfotalea psychrophila, a sulfate-reducing bacterium from permanently cold Arctic sediments.</title>
        <authorList>
            <person name="Rabus R."/>
            <person name="Ruepp A."/>
            <person name="Frickey T."/>
            <person name="Rattei T."/>
            <person name="Fartmann B."/>
            <person name="Stark M."/>
            <person name="Bauer M."/>
            <person name="Zibat A."/>
            <person name="Lombardot T."/>
            <person name="Becker I."/>
            <person name="Amann J."/>
            <person name="Gellner K."/>
            <person name="Teeling H."/>
            <person name="Leuschner W.D."/>
            <person name="Gloeckner F.-O."/>
            <person name="Lupas A.N."/>
            <person name="Amann R."/>
            <person name="Klenk H.-P."/>
        </authorList>
    </citation>
    <scope>NUCLEOTIDE SEQUENCE [LARGE SCALE GENOMIC DNA]</scope>
    <source>
        <strain evidence="9">DSM 12343 / LSv54</strain>
    </source>
</reference>
<evidence type="ECO:0000256" key="6">
    <source>
        <dbReference type="PROSITE-ProRule" id="PRU00169"/>
    </source>
</evidence>
<evidence type="ECO:0000256" key="4">
    <source>
        <dbReference type="ARBA" id="ARBA00023125"/>
    </source>
</evidence>
<proteinExistence type="predicted"/>
<evidence type="ECO:0000313" key="8">
    <source>
        <dbReference type="EMBL" id="CAG36530.1"/>
    </source>
</evidence>
<feature type="domain" description="Response regulatory" evidence="7">
    <location>
        <begin position="17"/>
        <end position="134"/>
    </location>
</feature>
<dbReference type="Gene3D" id="3.40.50.2300">
    <property type="match status" value="1"/>
</dbReference>
<gene>
    <name evidence="8" type="ordered locus">DP1801</name>
</gene>
<dbReference type="Proteomes" id="UP000000602">
    <property type="component" value="Chromosome"/>
</dbReference>
<keyword evidence="2" id="KW-0902">Two-component regulatory system</keyword>
<dbReference type="HOGENOM" id="CLU_000445_69_1_7"/>
<keyword evidence="3" id="KW-0805">Transcription regulation</keyword>
<dbReference type="InterPro" id="IPR001789">
    <property type="entry name" value="Sig_transdc_resp-reg_receiver"/>
</dbReference>
<dbReference type="AlphaFoldDB" id="Q6AM95"/>
<evidence type="ECO:0000259" key="7">
    <source>
        <dbReference type="PROSITE" id="PS50110"/>
    </source>
</evidence>
<organism evidence="8 9">
    <name type="scientific">Desulfotalea psychrophila (strain LSv54 / DSM 12343)</name>
    <dbReference type="NCBI Taxonomy" id="177439"/>
    <lineage>
        <taxon>Bacteria</taxon>
        <taxon>Pseudomonadati</taxon>
        <taxon>Thermodesulfobacteriota</taxon>
        <taxon>Desulfobulbia</taxon>
        <taxon>Desulfobulbales</taxon>
        <taxon>Desulfocapsaceae</taxon>
        <taxon>Desulfotalea</taxon>
    </lineage>
</organism>
<dbReference type="InterPro" id="IPR011006">
    <property type="entry name" value="CheY-like_superfamily"/>
</dbReference>
<dbReference type="GO" id="GO:0000976">
    <property type="term" value="F:transcription cis-regulatory region binding"/>
    <property type="evidence" value="ECO:0007669"/>
    <property type="project" value="TreeGrafter"/>
</dbReference>
<dbReference type="SUPFAM" id="SSF52172">
    <property type="entry name" value="CheY-like"/>
    <property type="match status" value="1"/>
</dbReference>
<dbReference type="SMART" id="SM00448">
    <property type="entry name" value="REC"/>
    <property type="match status" value="1"/>
</dbReference>
<evidence type="ECO:0000313" key="9">
    <source>
        <dbReference type="Proteomes" id="UP000000602"/>
    </source>
</evidence>
<dbReference type="Pfam" id="PF00072">
    <property type="entry name" value="Response_reg"/>
    <property type="match status" value="1"/>
</dbReference>
<dbReference type="CDD" id="cd17574">
    <property type="entry name" value="REC_OmpR"/>
    <property type="match status" value="1"/>
</dbReference>
<dbReference type="PANTHER" id="PTHR48111">
    <property type="entry name" value="REGULATOR OF RPOS"/>
    <property type="match status" value="1"/>
</dbReference>